<feature type="DNA-binding region" description="H-T-H motif" evidence="4">
    <location>
        <begin position="37"/>
        <end position="56"/>
    </location>
</feature>
<dbReference type="GO" id="GO:0000976">
    <property type="term" value="F:transcription cis-regulatory region binding"/>
    <property type="evidence" value="ECO:0007669"/>
    <property type="project" value="TreeGrafter"/>
</dbReference>
<keyword evidence="2 4" id="KW-0238">DNA-binding</keyword>
<evidence type="ECO:0000259" key="5">
    <source>
        <dbReference type="PROSITE" id="PS50977"/>
    </source>
</evidence>
<dbReference type="InterPro" id="IPR036271">
    <property type="entry name" value="Tet_transcr_reg_TetR-rel_C_sf"/>
</dbReference>
<evidence type="ECO:0000256" key="4">
    <source>
        <dbReference type="PROSITE-ProRule" id="PRU00335"/>
    </source>
</evidence>
<keyword evidence="1" id="KW-0805">Transcription regulation</keyword>
<accession>A0A7Y9EWJ4</accession>
<name>A0A7Y9EWJ4_9MICO</name>
<dbReference type="AlphaFoldDB" id="A0A7Y9EWJ4"/>
<dbReference type="RefSeq" id="WP_179434170.1">
    <property type="nucleotide sequence ID" value="NZ_BAABLC010000006.1"/>
</dbReference>
<protein>
    <submittedName>
        <fullName evidence="6">AcrR family transcriptional regulator</fullName>
    </submittedName>
</protein>
<dbReference type="Pfam" id="PF00440">
    <property type="entry name" value="TetR_N"/>
    <property type="match status" value="1"/>
</dbReference>
<organism evidence="6 7">
    <name type="scientific">Microbacterium pseudoresistens</name>
    <dbReference type="NCBI Taxonomy" id="640634"/>
    <lineage>
        <taxon>Bacteria</taxon>
        <taxon>Bacillati</taxon>
        <taxon>Actinomycetota</taxon>
        <taxon>Actinomycetes</taxon>
        <taxon>Micrococcales</taxon>
        <taxon>Microbacteriaceae</taxon>
        <taxon>Microbacterium</taxon>
    </lineage>
</organism>
<dbReference type="EMBL" id="JACCBH010000001">
    <property type="protein sequence ID" value="NYD55233.1"/>
    <property type="molecule type" value="Genomic_DNA"/>
</dbReference>
<evidence type="ECO:0000313" key="7">
    <source>
        <dbReference type="Proteomes" id="UP000552045"/>
    </source>
</evidence>
<dbReference type="SUPFAM" id="SSF46689">
    <property type="entry name" value="Homeodomain-like"/>
    <property type="match status" value="1"/>
</dbReference>
<reference evidence="6 7" key="1">
    <citation type="submission" date="2020-07" db="EMBL/GenBank/DDBJ databases">
        <title>Sequencing the genomes of 1000 actinobacteria strains.</title>
        <authorList>
            <person name="Klenk H.-P."/>
        </authorList>
    </citation>
    <scope>NUCLEOTIDE SEQUENCE [LARGE SCALE GENOMIC DNA]</scope>
    <source>
        <strain evidence="6 7">DSM 22185</strain>
    </source>
</reference>
<evidence type="ECO:0000313" key="6">
    <source>
        <dbReference type="EMBL" id="NYD55233.1"/>
    </source>
</evidence>
<evidence type="ECO:0000256" key="1">
    <source>
        <dbReference type="ARBA" id="ARBA00023015"/>
    </source>
</evidence>
<sequence length="221" mass="24165">MSGHARQRAERREVAESREKILAAAETYFAERTIDAPLNELARRAGVSPATFYRRFPTGADLIRALYDRFAARFDELFASIHDTASGWEQLGTAITGTIAIVRDSPILLPVMVRMMEIDPAHRPGERWVAPIEQLTARAKEEGMLRTDVTGYDLALTPLAIASLGAFPPPISTVLLDRLHGILLDGLQAPSPTPLTGGGTVEAEAFHNAMHRNRSGDATRP</sequence>
<dbReference type="InterPro" id="IPR050109">
    <property type="entry name" value="HTH-type_TetR-like_transc_reg"/>
</dbReference>
<dbReference type="Proteomes" id="UP000552045">
    <property type="component" value="Unassembled WGS sequence"/>
</dbReference>
<dbReference type="Gene3D" id="1.10.357.10">
    <property type="entry name" value="Tetracycline Repressor, domain 2"/>
    <property type="match status" value="1"/>
</dbReference>
<comment type="caution">
    <text evidence="6">The sequence shown here is derived from an EMBL/GenBank/DDBJ whole genome shotgun (WGS) entry which is preliminary data.</text>
</comment>
<proteinExistence type="predicted"/>
<keyword evidence="3" id="KW-0804">Transcription</keyword>
<evidence type="ECO:0000256" key="2">
    <source>
        <dbReference type="ARBA" id="ARBA00023125"/>
    </source>
</evidence>
<dbReference type="InterPro" id="IPR001647">
    <property type="entry name" value="HTH_TetR"/>
</dbReference>
<dbReference type="PANTHER" id="PTHR30055:SF234">
    <property type="entry name" value="HTH-TYPE TRANSCRIPTIONAL REGULATOR BETI"/>
    <property type="match status" value="1"/>
</dbReference>
<evidence type="ECO:0000256" key="3">
    <source>
        <dbReference type="ARBA" id="ARBA00023163"/>
    </source>
</evidence>
<keyword evidence="7" id="KW-1185">Reference proteome</keyword>
<dbReference type="InterPro" id="IPR009057">
    <property type="entry name" value="Homeodomain-like_sf"/>
</dbReference>
<dbReference type="SUPFAM" id="SSF48498">
    <property type="entry name" value="Tetracyclin repressor-like, C-terminal domain"/>
    <property type="match status" value="1"/>
</dbReference>
<dbReference type="PANTHER" id="PTHR30055">
    <property type="entry name" value="HTH-TYPE TRANSCRIPTIONAL REGULATOR RUTR"/>
    <property type="match status" value="1"/>
</dbReference>
<dbReference type="GO" id="GO:0003700">
    <property type="term" value="F:DNA-binding transcription factor activity"/>
    <property type="evidence" value="ECO:0007669"/>
    <property type="project" value="TreeGrafter"/>
</dbReference>
<feature type="domain" description="HTH tetR-type" evidence="5">
    <location>
        <begin position="15"/>
        <end position="74"/>
    </location>
</feature>
<dbReference type="PROSITE" id="PS50977">
    <property type="entry name" value="HTH_TETR_2"/>
    <property type="match status" value="1"/>
</dbReference>
<gene>
    <name evidence="6" type="ORF">BKA02_002288</name>
</gene>